<comment type="similarity">
    <text evidence="1">Belongs to the short-chain dehydrogenases/reductases (SDR) family.</text>
</comment>
<dbReference type="PRINTS" id="PR00080">
    <property type="entry name" value="SDRFAMILY"/>
</dbReference>
<dbReference type="FunFam" id="3.40.50.720:FF:000084">
    <property type="entry name" value="Short-chain dehydrogenase reductase"/>
    <property type="match status" value="1"/>
</dbReference>
<gene>
    <name evidence="4" type="ORF">M408DRAFT_332719</name>
</gene>
<dbReference type="PRINTS" id="PR00081">
    <property type="entry name" value="GDHRDH"/>
</dbReference>
<organism evidence="4 5">
    <name type="scientific">Serendipita vermifera MAFF 305830</name>
    <dbReference type="NCBI Taxonomy" id="933852"/>
    <lineage>
        <taxon>Eukaryota</taxon>
        <taxon>Fungi</taxon>
        <taxon>Dikarya</taxon>
        <taxon>Basidiomycota</taxon>
        <taxon>Agaricomycotina</taxon>
        <taxon>Agaricomycetes</taxon>
        <taxon>Sebacinales</taxon>
        <taxon>Serendipitaceae</taxon>
        <taxon>Serendipita</taxon>
    </lineage>
</organism>
<dbReference type="InterPro" id="IPR002347">
    <property type="entry name" value="SDR_fam"/>
</dbReference>
<protein>
    <submittedName>
        <fullName evidence="4">Uncharacterized protein</fullName>
    </submittedName>
</protein>
<dbReference type="HOGENOM" id="CLU_010194_4_3_1"/>
<dbReference type="InterPro" id="IPR036291">
    <property type="entry name" value="NAD(P)-bd_dom_sf"/>
</dbReference>
<dbReference type="OrthoDB" id="1393670at2759"/>
<dbReference type="Proteomes" id="UP000054097">
    <property type="component" value="Unassembled WGS sequence"/>
</dbReference>
<keyword evidence="3" id="KW-0560">Oxidoreductase</keyword>
<keyword evidence="2" id="KW-0521">NADP</keyword>
<evidence type="ECO:0000256" key="3">
    <source>
        <dbReference type="ARBA" id="ARBA00023002"/>
    </source>
</evidence>
<dbReference type="EMBL" id="KN824347">
    <property type="protein sequence ID" value="KIM22857.1"/>
    <property type="molecule type" value="Genomic_DNA"/>
</dbReference>
<dbReference type="GO" id="GO:0016614">
    <property type="term" value="F:oxidoreductase activity, acting on CH-OH group of donors"/>
    <property type="evidence" value="ECO:0007669"/>
    <property type="project" value="UniProtKB-ARBA"/>
</dbReference>
<dbReference type="PROSITE" id="PS00061">
    <property type="entry name" value="ADH_SHORT"/>
    <property type="match status" value="1"/>
</dbReference>
<evidence type="ECO:0000313" key="5">
    <source>
        <dbReference type="Proteomes" id="UP000054097"/>
    </source>
</evidence>
<evidence type="ECO:0000313" key="4">
    <source>
        <dbReference type="EMBL" id="KIM22857.1"/>
    </source>
</evidence>
<dbReference type="Gene3D" id="3.40.50.720">
    <property type="entry name" value="NAD(P)-binding Rossmann-like Domain"/>
    <property type="match status" value="1"/>
</dbReference>
<reference evidence="4 5" key="1">
    <citation type="submission" date="2014-04" db="EMBL/GenBank/DDBJ databases">
        <authorList>
            <consortium name="DOE Joint Genome Institute"/>
            <person name="Kuo A."/>
            <person name="Zuccaro A."/>
            <person name="Kohler A."/>
            <person name="Nagy L.G."/>
            <person name="Floudas D."/>
            <person name="Copeland A."/>
            <person name="Barry K.W."/>
            <person name="Cichocki N."/>
            <person name="Veneault-Fourrey C."/>
            <person name="LaButti K."/>
            <person name="Lindquist E.A."/>
            <person name="Lipzen A."/>
            <person name="Lundell T."/>
            <person name="Morin E."/>
            <person name="Murat C."/>
            <person name="Sun H."/>
            <person name="Tunlid A."/>
            <person name="Henrissat B."/>
            <person name="Grigoriev I.V."/>
            <person name="Hibbett D.S."/>
            <person name="Martin F."/>
            <person name="Nordberg H.P."/>
            <person name="Cantor M.N."/>
            <person name="Hua S.X."/>
        </authorList>
    </citation>
    <scope>NUCLEOTIDE SEQUENCE [LARGE SCALE GENOMIC DNA]</scope>
    <source>
        <strain evidence="4 5">MAFF 305830</strain>
    </source>
</reference>
<accession>A0A0C2WZY4</accession>
<sequence length="364" mass="39427">MQTIKTRMLWGRNSIIRDVRAGAYSSRSSILRQATLTTLPLTSTFRLSFSTSMSKQQEPITAYHASKHIPAQSQSLPGTDADMGPPAEHAKQEYWDENGKPYLKEYQGTGKLENKKVIITGGDSGIGRSVAIFFAREGADVTVVYLPEEQKDAEWLKSHVESTCSGRSIHLIQANLEDSGAPAKIVKSHINKFGRLDILVNNASKQIMCKEISKLDVQQVEGTFKLNIISMIQMAKEAEPYLRRGSAIINTTSVTAYQGSPSLIDYSSTKGAIVSFTRSLAVQLAPKGIRVNAVAPGPFYTPLQPASRPAEQMEGWEIGSLPLHGRAGQPAEIAEAYVLLAGPGGNYMTGSVIHVNAGQHIGGS</sequence>
<reference evidence="5" key="2">
    <citation type="submission" date="2015-01" db="EMBL/GenBank/DDBJ databases">
        <title>Evolutionary Origins and Diversification of the Mycorrhizal Mutualists.</title>
        <authorList>
            <consortium name="DOE Joint Genome Institute"/>
            <consortium name="Mycorrhizal Genomics Consortium"/>
            <person name="Kohler A."/>
            <person name="Kuo A."/>
            <person name="Nagy L.G."/>
            <person name="Floudas D."/>
            <person name="Copeland A."/>
            <person name="Barry K.W."/>
            <person name="Cichocki N."/>
            <person name="Veneault-Fourrey C."/>
            <person name="LaButti K."/>
            <person name="Lindquist E.A."/>
            <person name="Lipzen A."/>
            <person name="Lundell T."/>
            <person name="Morin E."/>
            <person name="Murat C."/>
            <person name="Riley R."/>
            <person name="Ohm R."/>
            <person name="Sun H."/>
            <person name="Tunlid A."/>
            <person name="Henrissat B."/>
            <person name="Grigoriev I.V."/>
            <person name="Hibbett D.S."/>
            <person name="Martin F."/>
        </authorList>
    </citation>
    <scope>NUCLEOTIDE SEQUENCE [LARGE SCALE GENOMIC DNA]</scope>
    <source>
        <strain evidence="5">MAFF 305830</strain>
    </source>
</reference>
<dbReference type="PANTHER" id="PTHR48107:SF16">
    <property type="entry name" value="NADPH-DEPENDENT ALDEHYDE REDUCTASE 1, CHLOROPLASTIC"/>
    <property type="match status" value="1"/>
</dbReference>
<dbReference type="STRING" id="933852.A0A0C2WZY4"/>
<dbReference type="InterPro" id="IPR020904">
    <property type="entry name" value="Sc_DH/Rdtase_CS"/>
</dbReference>
<proteinExistence type="inferred from homology"/>
<evidence type="ECO:0000256" key="1">
    <source>
        <dbReference type="ARBA" id="ARBA00006484"/>
    </source>
</evidence>
<keyword evidence="5" id="KW-1185">Reference proteome</keyword>
<dbReference type="Pfam" id="PF13561">
    <property type="entry name" value="adh_short_C2"/>
    <property type="match status" value="1"/>
</dbReference>
<evidence type="ECO:0000256" key="2">
    <source>
        <dbReference type="ARBA" id="ARBA00022857"/>
    </source>
</evidence>
<dbReference type="AlphaFoldDB" id="A0A0C2WZY4"/>
<name>A0A0C2WZY4_SERVB</name>
<dbReference type="SUPFAM" id="SSF51735">
    <property type="entry name" value="NAD(P)-binding Rossmann-fold domains"/>
    <property type="match status" value="1"/>
</dbReference>
<dbReference type="PANTHER" id="PTHR48107">
    <property type="entry name" value="NADPH-DEPENDENT ALDEHYDE REDUCTASE-LIKE PROTEIN, CHLOROPLASTIC-RELATED"/>
    <property type="match status" value="1"/>
</dbReference>